<accession>A0A517U157</accession>
<evidence type="ECO:0000313" key="2">
    <source>
        <dbReference type="EMBL" id="QDT74366.1"/>
    </source>
</evidence>
<gene>
    <name evidence="2" type="ORF">I41_35610</name>
</gene>
<dbReference type="Proteomes" id="UP000317909">
    <property type="component" value="Chromosome"/>
</dbReference>
<sequence length="148" mass="15414" precursor="true">MQFNLLLSVALVGLAALSGCSDKPAVAPVSGKVTYNGKPMPYGSVGFQPAQGQPAGAAIQPDGTFRLSTFAEFDGAIIGPHKVKVTCYASQRPSQQAKKTPGEFVLGESLIPAQYTFLDQSGLTAEVPAEGNDSIVIELSGPEKTFPQ</sequence>
<dbReference type="EMBL" id="CP036339">
    <property type="protein sequence ID" value="QDT74366.1"/>
    <property type="molecule type" value="Genomic_DNA"/>
</dbReference>
<evidence type="ECO:0000313" key="3">
    <source>
        <dbReference type="Proteomes" id="UP000317909"/>
    </source>
</evidence>
<feature type="signal peptide" evidence="1">
    <location>
        <begin position="1"/>
        <end position="18"/>
    </location>
</feature>
<reference evidence="2 3" key="1">
    <citation type="submission" date="2019-02" db="EMBL/GenBank/DDBJ databases">
        <title>Deep-cultivation of Planctomycetes and their phenomic and genomic characterization uncovers novel biology.</title>
        <authorList>
            <person name="Wiegand S."/>
            <person name="Jogler M."/>
            <person name="Boedeker C."/>
            <person name="Pinto D."/>
            <person name="Vollmers J."/>
            <person name="Rivas-Marin E."/>
            <person name="Kohn T."/>
            <person name="Peeters S.H."/>
            <person name="Heuer A."/>
            <person name="Rast P."/>
            <person name="Oberbeckmann S."/>
            <person name="Bunk B."/>
            <person name="Jeske O."/>
            <person name="Meyerdierks A."/>
            <person name="Storesund J.E."/>
            <person name="Kallscheuer N."/>
            <person name="Luecker S."/>
            <person name="Lage O.M."/>
            <person name="Pohl T."/>
            <person name="Merkel B.J."/>
            <person name="Hornburger P."/>
            <person name="Mueller R.-W."/>
            <person name="Bruemmer F."/>
            <person name="Labrenz M."/>
            <person name="Spormann A.M."/>
            <person name="Op den Camp H."/>
            <person name="Overmann J."/>
            <person name="Amann R."/>
            <person name="Jetten M.S.M."/>
            <person name="Mascher T."/>
            <person name="Medema M.H."/>
            <person name="Devos D.P."/>
            <person name="Kaster A.-K."/>
            <person name="Ovreas L."/>
            <person name="Rohde M."/>
            <person name="Galperin M.Y."/>
            <person name="Jogler C."/>
        </authorList>
    </citation>
    <scope>NUCLEOTIDE SEQUENCE [LARGE SCALE GENOMIC DNA]</scope>
    <source>
        <strain evidence="2 3">I41</strain>
    </source>
</reference>
<proteinExistence type="predicted"/>
<organism evidence="2 3">
    <name type="scientific">Lacipirellula limnantheis</name>
    <dbReference type="NCBI Taxonomy" id="2528024"/>
    <lineage>
        <taxon>Bacteria</taxon>
        <taxon>Pseudomonadati</taxon>
        <taxon>Planctomycetota</taxon>
        <taxon>Planctomycetia</taxon>
        <taxon>Pirellulales</taxon>
        <taxon>Lacipirellulaceae</taxon>
        <taxon>Lacipirellula</taxon>
    </lineage>
</organism>
<dbReference type="KEGG" id="llh:I41_35610"/>
<keyword evidence="1" id="KW-0732">Signal</keyword>
<dbReference type="AlphaFoldDB" id="A0A517U157"/>
<keyword evidence="3" id="KW-1185">Reference proteome</keyword>
<evidence type="ECO:0008006" key="4">
    <source>
        <dbReference type="Google" id="ProtNLM"/>
    </source>
</evidence>
<evidence type="ECO:0000256" key="1">
    <source>
        <dbReference type="SAM" id="SignalP"/>
    </source>
</evidence>
<name>A0A517U157_9BACT</name>
<protein>
    <recommendedName>
        <fullName evidence="4">Carboxypeptidase regulatory-like domain-containing protein</fullName>
    </recommendedName>
</protein>
<feature type="chain" id="PRO_5021713665" description="Carboxypeptidase regulatory-like domain-containing protein" evidence="1">
    <location>
        <begin position="19"/>
        <end position="148"/>
    </location>
</feature>